<accession>A7MHS9</accession>
<gene>
    <name evidence="1" type="ordered locus">ESA_00962</name>
</gene>
<reference evidence="1 2" key="1">
    <citation type="journal article" date="2010" name="PLoS ONE">
        <title>Genome sequence of Cronobacter sakazakii BAA-894 and comparative genomic hybridization analysis with other Cronobacter species.</title>
        <authorList>
            <person name="Kucerova E."/>
            <person name="Clifton S.W."/>
            <person name="Xia X.Q."/>
            <person name="Long F."/>
            <person name="Porwollik S."/>
            <person name="Fulton L."/>
            <person name="Fronick C."/>
            <person name="Minx P."/>
            <person name="Kyung K."/>
            <person name="Warren W."/>
            <person name="Fulton R."/>
            <person name="Feng D."/>
            <person name="Wollam A."/>
            <person name="Shah N."/>
            <person name="Bhonagiri V."/>
            <person name="Nash W.E."/>
            <person name="Hallsworth-Pepin K."/>
            <person name="Wilson R.K."/>
            <person name="McClelland M."/>
            <person name="Forsythe S.J."/>
        </authorList>
    </citation>
    <scope>NUCLEOTIDE SEQUENCE [LARGE SCALE GENOMIC DNA]</scope>
    <source>
        <strain evidence="1 2">ATCC BAA-894</strain>
    </source>
</reference>
<organism evidence="1 2">
    <name type="scientific">Cronobacter sakazakii (strain ATCC BAA-894)</name>
    <name type="common">Enterobacter sakazakii</name>
    <dbReference type="NCBI Taxonomy" id="290339"/>
    <lineage>
        <taxon>Bacteria</taxon>
        <taxon>Pseudomonadati</taxon>
        <taxon>Pseudomonadota</taxon>
        <taxon>Gammaproteobacteria</taxon>
        <taxon>Enterobacterales</taxon>
        <taxon>Enterobacteriaceae</taxon>
        <taxon>Cronobacter</taxon>
    </lineage>
</organism>
<protein>
    <submittedName>
        <fullName evidence="1">Uncharacterized protein</fullName>
    </submittedName>
</protein>
<evidence type="ECO:0000313" key="1">
    <source>
        <dbReference type="EMBL" id="ABU76232.1"/>
    </source>
</evidence>
<keyword evidence="2" id="KW-1185">Reference proteome</keyword>
<dbReference type="AlphaFoldDB" id="A7MHS9"/>
<name>A7MHS9_CROS8</name>
<dbReference type="Proteomes" id="UP000000260">
    <property type="component" value="Chromosome"/>
</dbReference>
<dbReference type="KEGG" id="esa:ESA_00962"/>
<dbReference type="HOGENOM" id="CLU_2971804_0_0_6"/>
<dbReference type="EMBL" id="CP000783">
    <property type="protein sequence ID" value="ABU76232.1"/>
    <property type="molecule type" value="Genomic_DNA"/>
</dbReference>
<proteinExistence type="predicted"/>
<evidence type="ECO:0000313" key="2">
    <source>
        <dbReference type="Proteomes" id="UP000000260"/>
    </source>
</evidence>
<sequence>MRFISIRFTYVSFASVIVGKMDYLCCETSHKMLQKYDNRKQKRKFLPCIFEWCAFTFD</sequence>